<dbReference type="InterPro" id="IPR029068">
    <property type="entry name" value="Glyas_Bleomycin-R_OHBP_Dase"/>
</dbReference>
<feature type="domain" description="VOC" evidence="1">
    <location>
        <begin position="5"/>
        <end position="134"/>
    </location>
</feature>
<dbReference type="PANTHER" id="PTHR36437">
    <property type="entry name" value="GLYOXALASE/BLEOMYCIN RESISTANCE PROTEIN/DIOXYGENASE"/>
    <property type="match status" value="1"/>
</dbReference>
<reference evidence="2 3" key="1">
    <citation type="submission" date="2019-10" db="EMBL/GenBank/DDBJ databases">
        <title>Dictyobacter vulcani sp. nov., within the class Ktedonobacteria, isolated from soil of volcanic Mt. Zao.</title>
        <authorList>
            <person name="Zheng Y."/>
            <person name="Wang C.M."/>
            <person name="Sakai Y."/>
            <person name="Abe K."/>
            <person name="Yokota A."/>
            <person name="Yabe S."/>
        </authorList>
    </citation>
    <scope>NUCLEOTIDE SEQUENCE [LARGE SCALE GENOMIC DNA]</scope>
    <source>
        <strain evidence="2 3">W12</strain>
    </source>
</reference>
<organism evidence="2 3">
    <name type="scientific">Dictyobacter vulcani</name>
    <dbReference type="NCBI Taxonomy" id="2607529"/>
    <lineage>
        <taxon>Bacteria</taxon>
        <taxon>Bacillati</taxon>
        <taxon>Chloroflexota</taxon>
        <taxon>Ktedonobacteria</taxon>
        <taxon>Ktedonobacterales</taxon>
        <taxon>Dictyobacteraceae</taxon>
        <taxon>Dictyobacter</taxon>
    </lineage>
</organism>
<dbReference type="PANTHER" id="PTHR36437:SF2">
    <property type="entry name" value="GLYOXALASE_BLEOMYCIN RESISTANCE PROTEIN_DIOXYGENASE"/>
    <property type="match status" value="1"/>
</dbReference>
<sequence length="151" mass="16804">MRLISPHTLISILVNDQDEALQFYTRVLGLEKRSDIDFGPGLRFLTVAPRGQKKPELALAQPDVALYGETYVNELKGKQRQKLSSIFVTDNCQETYTHLSQLGVTFVSEPTNQLYGVEAVFLDPSGNPFALIEATHGIRSLFKNKFMGTAA</sequence>
<evidence type="ECO:0000259" key="1">
    <source>
        <dbReference type="PROSITE" id="PS51819"/>
    </source>
</evidence>
<evidence type="ECO:0000313" key="3">
    <source>
        <dbReference type="Proteomes" id="UP000326912"/>
    </source>
</evidence>
<name>A0A5J4KIN9_9CHLR</name>
<dbReference type="SUPFAM" id="SSF54593">
    <property type="entry name" value="Glyoxalase/Bleomycin resistance protein/Dihydroxybiphenyl dioxygenase"/>
    <property type="match status" value="1"/>
</dbReference>
<dbReference type="RefSeq" id="WP_151754869.1">
    <property type="nucleotide sequence ID" value="NZ_BKZW01000001.1"/>
</dbReference>
<gene>
    <name evidence="2" type="ORF">KDW_09540</name>
</gene>
<dbReference type="EMBL" id="BKZW01000001">
    <property type="protein sequence ID" value="GER86792.1"/>
    <property type="molecule type" value="Genomic_DNA"/>
</dbReference>
<keyword evidence="3" id="KW-1185">Reference proteome</keyword>
<accession>A0A5J4KIN9</accession>
<dbReference type="Pfam" id="PF00903">
    <property type="entry name" value="Glyoxalase"/>
    <property type="match status" value="1"/>
</dbReference>
<dbReference type="PROSITE" id="PS51819">
    <property type="entry name" value="VOC"/>
    <property type="match status" value="1"/>
</dbReference>
<dbReference type="InterPro" id="IPR004360">
    <property type="entry name" value="Glyas_Fos-R_dOase_dom"/>
</dbReference>
<comment type="caution">
    <text evidence="2">The sequence shown here is derived from an EMBL/GenBank/DDBJ whole genome shotgun (WGS) entry which is preliminary data.</text>
</comment>
<dbReference type="Proteomes" id="UP000326912">
    <property type="component" value="Unassembled WGS sequence"/>
</dbReference>
<proteinExistence type="predicted"/>
<dbReference type="InterPro" id="IPR037523">
    <property type="entry name" value="VOC_core"/>
</dbReference>
<dbReference type="Gene3D" id="3.10.180.10">
    <property type="entry name" value="2,3-Dihydroxybiphenyl 1,2-Dioxygenase, domain 1"/>
    <property type="match status" value="1"/>
</dbReference>
<protein>
    <recommendedName>
        <fullName evidence="1">VOC domain-containing protein</fullName>
    </recommendedName>
</protein>
<evidence type="ECO:0000313" key="2">
    <source>
        <dbReference type="EMBL" id="GER86792.1"/>
    </source>
</evidence>
<dbReference type="AlphaFoldDB" id="A0A5J4KIN9"/>